<feature type="binding site" evidence="12">
    <location>
        <position position="21"/>
    </location>
    <ligand>
        <name>[4Fe-4S] cluster</name>
        <dbReference type="ChEBI" id="CHEBI:49883"/>
        <label>1</label>
        <note>4Fe-4S-S-AdoMet</note>
    </ligand>
</feature>
<keyword evidence="8 12" id="KW-0342">GTP-binding</keyword>
<dbReference type="InterPro" id="IPR006638">
    <property type="entry name" value="Elp3/MiaA/NifB-like_rSAM"/>
</dbReference>
<proteinExistence type="inferred from homology"/>
<dbReference type="GO" id="GO:0005525">
    <property type="term" value="F:GTP binding"/>
    <property type="evidence" value="ECO:0007669"/>
    <property type="project" value="UniProtKB-UniRule"/>
</dbReference>
<evidence type="ECO:0000259" key="13">
    <source>
        <dbReference type="PROSITE" id="PS51918"/>
    </source>
</evidence>
<organism evidence="14 15">
    <name type="scientific">Anoxybacillus pushchinoensis</name>
    <dbReference type="NCBI Taxonomy" id="150248"/>
    <lineage>
        <taxon>Bacteria</taxon>
        <taxon>Bacillati</taxon>
        <taxon>Bacillota</taxon>
        <taxon>Bacilli</taxon>
        <taxon>Bacillales</taxon>
        <taxon>Anoxybacillaceae</taxon>
        <taxon>Anoxybacillus</taxon>
    </lineage>
</organism>
<comment type="pathway">
    <text evidence="12">Cofactor biosynthesis; molybdopterin biosynthesis.</text>
</comment>
<keyword evidence="2 12" id="KW-0004">4Fe-4S</keyword>
<feature type="binding site" evidence="12">
    <location>
        <position position="260"/>
    </location>
    <ligand>
        <name>[4Fe-4S] cluster</name>
        <dbReference type="ChEBI" id="CHEBI:49883"/>
        <label>2</label>
        <note>4Fe-4S-substrate</note>
    </ligand>
</feature>
<sequence length="333" mass="37657">MVYDVYGRPLLDLRMSVTDRCNFRCTYCMPDIEGKQYCFMKREQLMTFEEMERLARLFVQLGVRKIRLTGGEPLLRKNIDVLVAMLTNIEGVQDVALTTNGFFLKKYAKKLKDAGMKRVNVSLDALDDRIFMKMNGVGVCSTHILEGIDTALAEGLTVKVNMVVKKGLNDSEILPMAYFFKKKGITLRFIEFMDVGSLNGWKLDDVVTSKQIYDMISEHMPLEPVAPAHVGEVAKRYRYVGTDVEVGFISSVSAAFCSDCTRGRLSADGKLYTCLFAINGTDLLSMMRAGASDEQLLTCIEHVWRKRADRYSEERGKQTAWNGKRIEMSYIGG</sequence>
<feature type="binding site" evidence="12">
    <location>
        <position position="122"/>
    </location>
    <ligand>
        <name>S-adenosyl-L-methionine</name>
        <dbReference type="ChEBI" id="CHEBI:59789"/>
    </ligand>
</feature>
<keyword evidence="4 12" id="KW-0479">Metal-binding</keyword>
<dbReference type="SUPFAM" id="SSF102114">
    <property type="entry name" value="Radical SAM enzymes"/>
    <property type="match status" value="1"/>
</dbReference>
<evidence type="ECO:0000256" key="5">
    <source>
        <dbReference type="ARBA" id="ARBA00022741"/>
    </source>
</evidence>
<dbReference type="GO" id="GO:0051539">
    <property type="term" value="F:4 iron, 4 sulfur cluster binding"/>
    <property type="evidence" value="ECO:0007669"/>
    <property type="project" value="UniProtKB-UniRule"/>
</dbReference>
<dbReference type="InterPro" id="IPR007197">
    <property type="entry name" value="rSAM"/>
</dbReference>
<dbReference type="PANTHER" id="PTHR22960:SF0">
    <property type="entry name" value="MOLYBDENUM COFACTOR BIOSYNTHESIS PROTEIN 1"/>
    <property type="match status" value="1"/>
</dbReference>
<dbReference type="InterPro" id="IPR040064">
    <property type="entry name" value="MoaA-like"/>
</dbReference>
<dbReference type="Pfam" id="PF04055">
    <property type="entry name" value="Radical_SAM"/>
    <property type="match status" value="1"/>
</dbReference>
<evidence type="ECO:0000256" key="7">
    <source>
        <dbReference type="ARBA" id="ARBA00023014"/>
    </source>
</evidence>
<dbReference type="EC" id="4.1.99.22" evidence="1 12"/>
<evidence type="ECO:0000256" key="1">
    <source>
        <dbReference type="ARBA" id="ARBA00012167"/>
    </source>
</evidence>
<dbReference type="SFLD" id="SFLDG01383">
    <property type="entry name" value="cyclic_pyranopterin_phosphate"/>
    <property type="match status" value="1"/>
</dbReference>
<feature type="binding site" evidence="12">
    <location>
        <position position="98"/>
    </location>
    <ligand>
        <name>GTP</name>
        <dbReference type="ChEBI" id="CHEBI:37565"/>
    </ligand>
</feature>
<evidence type="ECO:0000256" key="9">
    <source>
        <dbReference type="ARBA" id="ARBA00023150"/>
    </source>
</evidence>
<comment type="cofactor">
    <cofactor evidence="12">
        <name>[4Fe-4S] cluster</name>
        <dbReference type="ChEBI" id="CHEBI:49883"/>
    </cofactor>
    <text evidence="12">Binds 2 [4Fe-4S] clusters. Binds 1 [4Fe-4S] cluster coordinated with 3 cysteines and an exchangeable S-adenosyl-L-methionine and 1 [4Fe-4S] cluster coordinated with 3 cysteines and the GTP-derived substrate.</text>
</comment>
<dbReference type="InterPro" id="IPR058240">
    <property type="entry name" value="rSAM_sf"/>
</dbReference>
<dbReference type="AlphaFoldDB" id="A0A1I0TLB6"/>
<dbReference type="SFLD" id="SFLDG01067">
    <property type="entry name" value="SPASM/twitch_domain_containing"/>
    <property type="match status" value="1"/>
</dbReference>
<evidence type="ECO:0000256" key="12">
    <source>
        <dbReference type="HAMAP-Rule" id="MF_01225"/>
    </source>
</evidence>
<feature type="binding site" evidence="12">
    <location>
        <position position="257"/>
    </location>
    <ligand>
        <name>[4Fe-4S] cluster</name>
        <dbReference type="ChEBI" id="CHEBI:49883"/>
        <label>2</label>
        <note>4Fe-4S-substrate</note>
    </ligand>
</feature>
<dbReference type="PROSITE" id="PS51918">
    <property type="entry name" value="RADICAL_SAM"/>
    <property type="match status" value="1"/>
</dbReference>
<evidence type="ECO:0000256" key="6">
    <source>
        <dbReference type="ARBA" id="ARBA00023004"/>
    </source>
</evidence>
<dbReference type="GO" id="GO:0006777">
    <property type="term" value="P:Mo-molybdopterin cofactor biosynthetic process"/>
    <property type="evidence" value="ECO:0007669"/>
    <property type="project" value="UniProtKB-UniRule"/>
</dbReference>
<dbReference type="Proteomes" id="UP000198979">
    <property type="component" value="Unassembled WGS sequence"/>
</dbReference>
<dbReference type="InterPro" id="IPR050105">
    <property type="entry name" value="MoCo_biosynth_MoaA/MoaC"/>
</dbReference>
<dbReference type="EMBL" id="FOJQ01000033">
    <property type="protein sequence ID" value="SFA52544.1"/>
    <property type="molecule type" value="Genomic_DNA"/>
</dbReference>
<keyword evidence="10 12" id="KW-0456">Lyase</keyword>
<feature type="binding site" evidence="12">
    <location>
        <position position="71"/>
    </location>
    <ligand>
        <name>S-adenosyl-L-methionine</name>
        <dbReference type="ChEBI" id="CHEBI:59789"/>
    </ligand>
</feature>
<dbReference type="Gene3D" id="3.20.20.70">
    <property type="entry name" value="Aldolase class I"/>
    <property type="match status" value="1"/>
</dbReference>
<dbReference type="GO" id="GO:1904047">
    <property type="term" value="F:S-adenosyl-L-methionine binding"/>
    <property type="evidence" value="ECO:0007669"/>
    <property type="project" value="UniProtKB-UniRule"/>
</dbReference>
<dbReference type="NCBIfam" id="TIGR02666">
    <property type="entry name" value="moaA"/>
    <property type="match status" value="1"/>
</dbReference>
<accession>A0A1I0TLB6</accession>
<comment type="function">
    <text evidence="12">Catalyzes the cyclization of GTP to (8S)-3',8-cyclo-7,8-dihydroguanosine 5'-triphosphate.</text>
</comment>
<feature type="binding site" evidence="12">
    <location>
        <position position="193"/>
    </location>
    <ligand>
        <name>S-adenosyl-L-methionine</name>
        <dbReference type="ChEBI" id="CHEBI:59789"/>
    </ligand>
</feature>
<keyword evidence="6 12" id="KW-0408">Iron</keyword>
<evidence type="ECO:0000256" key="8">
    <source>
        <dbReference type="ARBA" id="ARBA00023134"/>
    </source>
</evidence>
<dbReference type="CDD" id="cd21117">
    <property type="entry name" value="Twitch_MoaA"/>
    <property type="match status" value="1"/>
</dbReference>
<dbReference type="STRING" id="150248.SAMN05216169_10332"/>
<dbReference type="InterPro" id="IPR013785">
    <property type="entry name" value="Aldolase_TIM"/>
</dbReference>
<comment type="similarity">
    <text evidence="12">Belongs to the radical SAM superfamily. MoaA family.</text>
</comment>
<evidence type="ECO:0000256" key="3">
    <source>
        <dbReference type="ARBA" id="ARBA00022691"/>
    </source>
</evidence>
<feature type="domain" description="Radical SAM core" evidence="13">
    <location>
        <begin position="5"/>
        <end position="223"/>
    </location>
</feature>
<comment type="catalytic activity">
    <reaction evidence="11 12">
        <text>GTP + AH2 + S-adenosyl-L-methionine = (8S)-3',8-cyclo-7,8-dihydroguanosine 5'-triphosphate + 5'-deoxyadenosine + L-methionine + A + H(+)</text>
        <dbReference type="Rhea" id="RHEA:49576"/>
        <dbReference type="ChEBI" id="CHEBI:13193"/>
        <dbReference type="ChEBI" id="CHEBI:15378"/>
        <dbReference type="ChEBI" id="CHEBI:17319"/>
        <dbReference type="ChEBI" id="CHEBI:17499"/>
        <dbReference type="ChEBI" id="CHEBI:37565"/>
        <dbReference type="ChEBI" id="CHEBI:57844"/>
        <dbReference type="ChEBI" id="CHEBI:59789"/>
        <dbReference type="ChEBI" id="CHEBI:131766"/>
        <dbReference type="EC" id="4.1.99.22"/>
    </reaction>
</comment>
<protein>
    <recommendedName>
        <fullName evidence="1 12">GTP 3',8-cyclase</fullName>
        <ecNumber evidence="1 12">4.1.99.22</ecNumber>
    </recommendedName>
    <alternativeName>
        <fullName evidence="12">Molybdenum cofactor biosynthesis protein A</fullName>
    </alternativeName>
</protein>
<dbReference type="UniPathway" id="UPA00344"/>
<feature type="binding site" evidence="12">
    <location>
        <position position="14"/>
    </location>
    <ligand>
        <name>GTP</name>
        <dbReference type="ChEBI" id="CHEBI:37565"/>
    </ligand>
</feature>
<evidence type="ECO:0000313" key="14">
    <source>
        <dbReference type="EMBL" id="SFA52544.1"/>
    </source>
</evidence>
<dbReference type="RefSeq" id="WP_091703469.1">
    <property type="nucleotide sequence ID" value="NZ_FOJQ01000033.1"/>
</dbReference>
<evidence type="ECO:0000256" key="4">
    <source>
        <dbReference type="ARBA" id="ARBA00022723"/>
    </source>
</evidence>
<dbReference type="SMART" id="SM00729">
    <property type="entry name" value="Elp3"/>
    <property type="match status" value="1"/>
</dbReference>
<dbReference type="PANTHER" id="PTHR22960">
    <property type="entry name" value="MOLYBDOPTERIN COFACTOR SYNTHESIS PROTEIN A"/>
    <property type="match status" value="1"/>
</dbReference>
<feature type="binding site" evidence="12">
    <location>
        <position position="27"/>
    </location>
    <ligand>
        <name>S-adenosyl-L-methionine</name>
        <dbReference type="ChEBI" id="CHEBI:59789"/>
    </ligand>
</feature>
<dbReference type="SFLD" id="SFLDS00029">
    <property type="entry name" value="Radical_SAM"/>
    <property type="match status" value="1"/>
</dbReference>
<evidence type="ECO:0000256" key="10">
    <source>
        <dbReference type="ARBA" id="ARBA00023239"/>
    </source>
</evidence>
<feature type="binding site" evidence="12">
    <location>
        <position position="274"/>
    </location>
    <ligand>
        <name>[4Fe-4S] cluster</name>
        <dbReference type="ChEBI" id="CHEBI:49883"/>
        <label>2</label>
        <note>4Fe-4S-substrate</note>
    </ligand>
</feature>
<evidence type="ECO:0000256" key="11">
    <source>
        <dbReference type="ARBA" id="ARBA00048697"/>
    </source>
</evidence>
<feature type="binding site" evidence="12">
    <location>
        <position position="25"/>
    </location>
    <ligand>
        <name>[4Fe-4S] cluster</name>
        <dbReference type="ChEBI" id="CHEBI:49883"/>
        <label>1</label>
        <note>4Fe-4S-S-AdoMet</note>
    </ligand>
</feature>
<reference evidence="15" key="1">
    <citation type="submission" date="2016-10" db="EMBL/GenBank/DDBJ databases">
        <authorList>
            <person name="Varghese N."/>
            <person name="Submissions S."/>
        </authorList>
    </citation>
    <scope>NUCLEOTIDE SEQUENCE [LARGE SCALE GENOMIC DNA]</scope>
    <source>
        <strain evidence="15">K1</strain>
    </source>
</reference>
<name>A0A1I0TLB6_9BACL</name>
<dbReference type="HAMAP" id="MF_01225_B">
    <property type="entry name" value="MoaA_B"/>
    <property type="match status" value="1"/>
</dbReference>
<dbReference type="GO" id="GO:0061798">
    <property type="term" value="F:GTP 3',8'-cyclase activity"/>
    <property type="evidence" value="ECO:0007669"/>
    <property type="project" value="UniProtKB-UniRule"/>
</dbReference>
<feature type="binding site" evidence="12">
    <location>
        <position position="159"/>
    </location>
    <ligand>
        <name>GTP</name>
        <dbReference type="ChEBI" id="CHEBI:37565"/>
    </ligand>
</feature>
<dbReference type="PROSITE" id="PS01305">
    <property type="entry name" value="MOAA_NIFB_PQQE"/>
    <property type="match status" value="1"/>
</dbReference>
<keyword evidence="3 12" id="KW-0949">S-adenosyl-L-methionine</keyword>
<feature type="binding site" evidence="12">
    <location>
        <position position="28"/>
    </location>
    <ligand>
        <name>[4Fe-4S] cluster</name>
        <dbReference type="ChEBI" id="CHEBI:49883"/>
        <label>1</label>
        <note>4Fe-4S-S-AdoMet</note>
    </ligand>
</feature>
<dbReference type="InterPro" id="IPR000385">
    <property type="entry name" value="MoaA_NifB_PqqE_Fe-S-bd_CS"/>
</dbReference>
<dbReference type="SFLD" id="SFLDG01386">
    <property type="entry name" value="main_SPASM_domain-containing"/>
    <property type="match status" value="1"/>
</dbReference>
<keyword evidence="5 12" id="KW-0547">Nucleotide-binding</keyword>
<comment type="subunit">
    <text evidence="12">Monomer and homodimer.</text>
</comment>
<dbReference type="InterPro" id="IPR010505">
    <property type="entry name" value="MoaA_twitch"/>
</dbReference>
<keyword evidence="9 12" id="KW-0501">Molybdenum cofactor biosynthesis</keyword>
<dbReference type="CDD" id="cd01335">
    <property type="entry name" value="Radical_SAM"/>
    <property type="match status" value="1"/>
</dbReference>
<evidence type="ECO:0000256" key="2">
    <source>
        <dbReference type="ARBA" id="ARBA00022485"/>
    </source>
</evidence>
<dbReference type="NCBIfam" id="NF001199">
    <property type="entry name" value="PRK00164.2-1"/>
    <property type="match status" value="1"/>
</dbReference>
<evidence type="ECO:0000313" key="15">
    <source>
        <dbReference type="Proteomes" id="UP000198979"/>
    </source>
</evidence>
<keyword evidence="15" id="KW-1185">Reference proteome</keyword>
<keyword evidence="7 12" id="KW-0411">Iron-sulfur</keyword>
<dbReference type="GO" id="GO:0046872">
    <property type="term" value="F:metal ion binding"/>
    <property type="evidence" value="ECO:0007669"/>
    <property type="project" value="UniProtKB-KW"/>
</dbReference>
<dbReference type="GO" id="GO:0061799">
    <property type="term" value="F:cyclic pyranopterin monophosphate synthase activity"/>
    <property type="evidence" value="ECO:0007669"/>
    <property type="project" value="TreeGrafter"/>
</dbReference>
<gene>
    <name evidence="12" type="primary">moaA</name>
    <name evidence="14" type="ORF">SAMN05216169_10332</name>
</gene>
<feature type="binding site" evidence="12">
    <location>
        <begin position="262"/>
        <end position="264"/>
    </location>
    <ligand>
        <name>GTP</name>
        <dbReference type="ChEBI" id="CHEBI:37565"/>
    </ligand>
</feature>
<dbReference type="Pfam" id="PF06463">
    <property type="entry name" value="Mob_synth_C"/>
    <property type="match status" value="1"/>
</dbReference>
<feature type="binding site" evidence="12">
    <location>
        <position position="67"/>
    </location>
    <ligand>
        <name>GTP</name>
        <dbReference type="ChEBI" id="CHEBI:37565"/>
    </ligand>
</feature>
<dbReference type="InterPro" id="IPR013483">
    <property type="entry name" value="MoaA"/>
</dbReference>
<dbReference type="OrthoDB" id="9763993at2"/>